<keyword evidence="9" id="KW-0325">Glycoprotein</keyword>
<evidence type="ECO:0000256" key="6">
    <source>
        <dbReference type="ARBA" id="ARBA00022737"/>
    </source>
</evidence>
<keyword evidence="8" id="KW-0472">Membrane</keyword>
<dbReference type="PANTHER" id="PTHR47988">
    <property type="entry name" value="SOMATIC EMBRYOGENESIS RECEPTOR KINASE 1"/>
    <property type="match status" value="1"/>
</dbReference>
<evidence type="ECO:0000313" key="14">
    <source>
        <dbReference type="Proteomes" id="UP000326939"/>
    </source>
</evidence>
<dbReference type="Gene3D" id="3.80.10.10">
    <property type="entry name" value="Ribonuclease Inhibitor"/>
    <property type="match status" value="1"/>
</dbReference>
<keyword evidence="3" id="KW-0433">Leucine-rich repeat</keyword>
<dbReference type="EMBL" id="VDCV01000009">
    <property type="protein sequence ID" value="KAB5540728.1"/>
    <property type="molecule type" value="Genomic_DNA"/>
</dbReference>
<accession>A0A5N5LE01</accession>
<evidence type="ECO:0000256" key="4">
    <source>
        <dbReference type="ARBA" id="ARBA00022692"/>
    </source>
</evidence>
<evidence type="ECO:0000259" key="11">
    <source>
        <dbReference type="Pfam" id="PF08263"/>
    </source>
</evidence>
<comment type="caution">
    <text evidence="13">The sequence shown here is derived from an EMBL/GenBank/DDBJ whole genome shotgun (WGS) entry which is preliminary data.</text>
</comment>
<reference evidence="14" key="1">
    <citation type="journal article" date="2019" name="Gigascience">
        <title>De novo genome assembly of the endangered Acer yangbiense, a plant species with extremely small populations endemic to Yunnan Province, China.</title>
        <authorList>
            <person name="Yang J."/>
            <person name="Wariss H.M."/>
            <person name="Tao L."/>
            <person name="Zhang R."/>
            <person name="Yun Q."/>
            <person name="Hollingsworth P."/>
            <person name="Dao Z."/>
            <person name="Luo G."/>
            <person name="Guo H."/>
            <person name="Ma Y."/>
            <person name="Sun W."/>
        </authorList>
    </citation>
    <scope>NUCLEOTIDE SEQUENCE [LARGE SCALE GENOMIC DNA]</scope>
    <source>
        <strain evidence="14">cv. br00</strain>
    </source>
</reference>
<dbReference type="InterPro" id="IPR055414">
    <property type="entry name" value="LRR_R13L4/SHOC2-like"/>
</dbReference>
<keyword evidence="7" id="KW-1133">Transmembrane helix</keyword>
<dbReference type="FunFam" id="3.80.10.10:FF:000111">
    <property type="entry name" value="LRR receptor-like serine/threonine-protein kinase ERECTA"/>
    <property type="match status" value="1"/>
</dbReference>
<keyword evidence="14" id="KW-1185">Reference proteome</keyword>
<keyword evidence="5 10" id="KW-0732">Signal</keyword>
<protein>
    <submittedName>
        <fullName evidence="13">Uncharacterized protein</fullName>
    </submittedName>
</protein>
<evidence type="ECO:0000313" key="13">
    <source>
        <dbReference type="EMBL" id="KAB5540728.1"/>
    </source>
</evidence>
<proteinExistence type="inferred from homology"/>
<dbReference type="SUPFAM" id="SSF52058">
    <property type="entry name" value="L domain-like"/>
    <property type="match status" value="1"/>
</dbReference>
<evidence type="ECO:0000256" key="3">
    <source>
        <dbReference type="ARBA" id="ARBA00022614"/>
    </source>
</evidence>
<dbReference type="InterPro" id="IPR013210">
    <property type="entry name" value="LRR_N_plant-typ"/>
</dbReference>
<comment type="similarity">
    <text evidence="2">Belongs to the RLP family.</text>
</comment>
<dbReference type="Proteomes" id="UP000326939">
    <property type="component" value="Chromosome 9"/>
</dbReference>
<feature type="signal peptide" evidence="10">
    <location>
        <begin position="1"/>
        <end position="24"/>
    </location>
</feature>
<feature type="chain" id="PRO_5024408898" evidence="10">
    <location>
        <begin position="25"/>
        <end position="336"/>
    </location>
</feature>
<evidence type="ECO:0000256" key="2">
    <source>
        <dbReference type="ARBA" id="ARBA00009592"/>
    </source>
</evidence>
<gene>
    <name evidence="13" type="ORF">DKX38_013702</name>
</gene>
<feature type="domain" description="Leucine-rich repeat-containing N-terminal plant-type" evidence="11">
    <location>
        <begin position="25"/>
        <end position="64"/>
    </location>
</feature>
<dbReference type="InterPro" id="IPR032675">
    <property type="entry name" value="LRR_dom_sf"/>
</dbReference>
<evidence type="ECO:0000256" key="8">
    <source>
        <dbReference type="ARBA" id="ARBA00023136"/>
    </source>
</evidence>
<evidence type="ECO:0000256" key="5">
    <source>
        <dbReference type="ARBA" id="ARBA00022729"/>
    </source>
</evidence>
<dbReference type="AlphaFoldDB" id="A0A5N5LE01"/>
<evidence type="ECO:0000256" key="9">
    <source>
        <dbReference type="ARBA" id="ARBA00023180"/>
    </source>
</evidence>
<keyword evidence="4" id="KW-0812">Transmembrane</keyword>
<dbReference type="GO" id="GO:0016020">
    <property type="term" value="C:membrane"/>
    <property type="evidence" value="ECO:0007669"/>
    <property type="project" value="UniProtKB-SubCell"/>
</dbReference>
<organism evidence="13 14">
    <name type="scientific">Salix brachista</name>
    <dbReference type="NCBI Taxonomy" id="2182728"/>
    <lineage>
        <taxon>Eukaryota</taxon>
        <taxon>Viridiplantae</taxon>
        <taxon>Streptophyta</taxon>
        <taxon>Embryophyta</taxon>
        <taxon>Tracheophyta</taxon>
        <taxon>Spermatophyta</taxon>
        <taxon>Magnoliopsida</taxon>
        <taxon>eudicotyledons</taxon>
        <taxon>Gunneridae</taxon>
        <taxon>Pentapetalae</taxon>
        <taxon>rosids</taxon>
        <taxon>fabids</taxon>
        <taxon>Malpighiales</taxon>
        <taxon>Salicaceae</taxon>
        <taxon>Saliceae</taxon>
        <taxon>Salix</taxon>
    </lineage>
</organism>
<sequence length="336" mass="37966">MATQTWLWTSLTIALTFILTVVNGNSEGDALFTLRKSLSDPDNVLQSWDPTLVNPCTWFHITCNQDNRVTRLILCQNMQWFEDKWMGMEGKSLSLYFPQCMFGVYGHLEEVIVRDLGNSNLSGHLVPELGKLEHLQYLELYKNNIQGIIPGELGSLKSLISLDLYNNNISGTIPTSLGRLKSLVFLRLNDNLLTGPIPRELSNVSSLKVVDVSNNDLCGTIPTSGPFEHIPLNKEPYFETLMGISSSLGCDGPYVVHMELSVMLALRIILDWKVQSCWDLRVMTQIAHEERPMMQNANCLESKPHKNYKCITSRSVSRDWQNAIPRIIICKSYVTA</sequence>
<dbReference type="Pfam" id="PF23598">
    <property type="entry name" value="LRR_14"/>
    <property type="match status" value="1"/>
</dbReference>
<dbReference type="Pfam" id="PF08263">
    <property type="entry name" value="LRRNT_2"/>
    <property type="match status" value="1"/>
</dbReference>
<keyword evidence="6" id="KW-0677">Repeat</keyword>
<evidence type="ECO:0000256" key="1">
    <source>
        <dbReference type="ARBA" id="ARBA00004167"/>
    </source>
</evidence>
<comment type="subcellular location">
    <subcellularLocation>
        <location evidence="1">Membrane</location>
        <topology evidence="1">Single-pass membrane protein</topology>
    </subcellularLocation>
</comment>
<name>A0A5N5LE01_9ROSI</name>
<evidence type="ECO:0000256" key="10">
    <source>
        <dbReference type="SAM" id="SignalP"/>
    </source>
</evidence>
<evidence type="ECO:0000256" key="7">
    <source>
        <dbReference type="ARBA" id="ARBA00022989"/>
    </source>
</evidence>
<feature type="domain" description="Disease resistance R13L4/SHOC-2-like LRR" evidence="12">
    <location>
        <begin position="116"/>
        <end position="212"/>
    </location>
</feature>
<evidence type="ECO:0000259" key="12">
    <source>
        <dbReference type="Pfam" id="PF23598"/>
    </source>
</evidence>